<evidence type="ECO:0000313" key="2">
    <source>
        <dbReference type="EMBL" id="KMP02329.1"/>
    </source>
</evidence>
<dbReference type="AlphaFoldDB" id="A0A0J6Y5L3"/>
<dbReference type="EMBL" id="DS028102">
    <property type="protein sequence ID" value="KMP02329.1"/>
    <property type="molecule type" value="Genomic_DNA"/>
</dbReference>
<feature type="transmembrane region" description="Helical" evidence="1">
    <location>
        <begin position="351"/>
        <end position="376"/>
    </location>
</feature>
<evidence type="ECO:0000313" key="3">
    <source>
        <dbReference type="Proteomes" id="UP000054565"/>
    </source>
</evidence>
<feature type="transmembrane region" description="Helical" evidence="1">
    <location>
        <begin position="217"/>
        <end position="242"/>
    </location>
</feature>
<dbReference type="Proteomes" id="UP000054565">
    <property type="component" value="Unassembled WGS sequence"/>
</dbReference>
<protein>
    <recommendedName>
        <fullName evidence="4">Ubiquitin carrier protein</fullName>
    </recommendedName>
</protein>
<feature type="transmembrane region" description="Helical" evidence="1">
    <location>
        <begin position="262"/>
        <end position="283"/>
    </location>
</feature>
<sequence>MSSAVSTAAHHLVKRAVSEMPRAIRMVRQPNSPSGDTDGDGKPQGSPMALFILATTTFAFLLVLGIISYTLGMIVPTLAIVEDPQPAAYVSIDSVDDDGRPKTLPGADSEHLVQKGPITTKIRTTLKHLRARGGFWAPFRGMAVFLLYVFSRSILVNLFSFGASYSHLLTRSLATIAAEVALTAISLTWVHTVISEPSANARPFWRRIPAYRIWRKVVPAVALQSVASQICFLIPLYLGIAIHSIRMDDESLVKMPQLNRPTAGTAAGSIAILLLTLALTVLIEIPATVTMIRVAASALSPDVDTIVPFDRTFNGKIEPAVLGGGCLGTLDAWKSFTWPSRVRLMKLVAKYFAITMAVGFAFGAILAVEIVTVAGGTVDKIFDGKN</sequence>
<evidence type="ECO:0008006" key="4">
    <source>
        <dbReference type="Google" id="ProtNLM"/>
    </source>
</evidence>
<feature type="transmembrane region" description="Helical" evidence="1">
    <location>
        <begin position="173"/>
        <end position="196"/>
    </location>
</feature>
<keyword evidence="1" id="KW-0812">Transmembrane</keyword>
<accession>A0A0J6Y5L3</accession>
<reference evidence="3" key="1">
    <citation type="journal article" date="2010" name="Genome Res.">
        <title>Population genomic sequencing of Coccidioides fungi reveals recent hybridization and transposon control.</title>
        <authorList>
            <person name="Neafsey D.E."/>
            <person name="Barker B.M."/>
            <person name="Sharpton T.J."/>
            <person name="Stajich J.E."/>
            <person name="Park D.J."/>
            <person name="Whiston E."/>
            <person name="Hung C.-Y."/>
            <person name="McMahan C."/>
            <person name="White J."/>
            <person name="Sykes S."/>
            <person name="Heiman D."/>
            <person name="Young S."/>
            <person name="Zeng Q."/>
            <person name="Abouelleil A."/>
            <person name="Aftuck L."/>
            <person name="Bessette D."/>
            <person name="Brown A."/>
            <person name="FitzGerald M."/>
            <person name="Lui A."/>
            <person name="Macdonald J.P."/>
            <person name="Priest M."/>
            <person name="Orbach M.J."/>
            <person name="Galgiani J.N."/>
            <person name="Kirkland T.N."/>
            <person name="Cole G.T."/>
            <person name="Birren B.W."/>
            <person name="Henn M.R."/>
            <person name="Taylor J.W."/>
            <person name="Rounsley S.D."/>
        </authorList>
    </citation>
    <scope>NUCLEOTIDE SEQUENCE [LARGE SCALE GENOMIC DNA]</scope>
    <source>
        <strain evidence="3">RMSCC 2394</strain>
    </source>
</reference>
<dbReference type="STRING" id="404692.A0A0J6Y5L3"/>
<keyword evidence="1" id="KW-0472">Membrane</keyword>
<gene>
    <name evidence="2" type="ORF">CIRG_10152</name>
</gene>
<dbReference type="OrthoDB" id="2896006at2759"/>
<name>A0A0J6Y5L3_COCIT</name>
<proteinExistence type="predicted"/>
<keyword evidence="1" id="KW-1133">Transmembrane helix</keyword>
<feature type="transmembrane region" description="Helical" evidence="1">
    <location>
        <begin position="48"/>
        <end position="71"/>
    </location>
</feature>
<organism evidence="2 3">
    <name type="scientific">Coccidioides immitis RMSCC 2394</name>
    <dbReference type="NCBI Taxonomy" id="404692"/>
    <lineage>
        <taxon>Eukaryota</taxon>
        <taxon>Fungi</taxon>
        <taxon>Dikarya</taxon>
        <taxon>Ascomycota</taxon>
        <taxon>Pezizomycotina</taxon>
        <taxon>Eurotiomycetes</taxon>
        <taxon>Eurotiomycetidae</taxon>
        <taxon>Onygenales</taxon>
        <taxon>Onygenaceae</taxon>
        <taxon>Coccidioides</taxon>
    </lineage>
</organism>
<feature type="transmembrane region" description="Helical" evidence="1">
    <location>
        <begin position="139"/>
        <end position="161"/>
    </location>
</feature>
<evidence type="ECO:0000256" key="1">
    <source>
        <dbReference type="SAM" id="Phobius"/>
    </source>
</evidence>